<dbReference type="OrthoDB" id="547355at2759"/>
<dbReference type="AlphaFoldDB" id="A0A2J8AAW1"/>
<gene>
    <name evidence="7" type="ORF">TSOC_003665</name>
</gene>
<dbReference type="InterPro" id="IPR002995">
    <property type="entry name" value="Surf4"/>
</dbReference>
<evidence type="ECO:0000256" key="6">
    <source>
        <dbReference type="SAM" id="Phobius"/>
    </source>
</evidence>
<dbReference type="Proteomes" id="UP000236333">
    <property type="component" value="Unassembled WGS sequence"/>
</dbReference>
<name>A0A2J8AAW1_9CHLO</name>
<reference evidence="7 8" key="1">
    <citation type="journal article" date="2017" name="Mol. Biol. Evol.">
        <title>The 4-celled Tetrabaena socialis nuclear genome reveals the essential components for genetic control of cell number at the origin of multicellularity in the volvocine lineage.</title>
        <authorList>
            <person name="Featherston J."/>
            <person name="Arakaki Y."/>
            <person name="Hanschen E.R."/>
            <person name="Ferris P.J."/>
            <person name="Michod R.E."/>
            <person name="Olson B.J.S.C."/>
            <person name="Nozaki H."/>
            <person name="Durand P.M."/>
        </authorList>
    </citation>
    <scope>NUCLEOTIDE SEQUENCE [LARGE SCALE GENOMIC DNA]</scope>
    <source>
        <strain evidence="7 8">NIES-571</strain>
    </source>
</reference>
<feature type="transmembrane region" description="Helical" evidence="6">
    <location>
        <begin position="222"/>
        <end position="242"/>
    </location>
</feature>
<evidence type="ECO:0000256" key="3">
    <source>
        <dbReference type="ARBA" id="ARBA00022692"/>
    </source>
</evidence>
<accession>A0A2J8AAW1</accession>
<sequence>MDARLTWRQLLSIVRYGNRPTEMLAKRLAIIGAITLVVAHSLKDQARMRSYAGVLLAEDRAPRRPTRSKSAALLGARLLLTCLLLFAGWSQLRRITARGGSLWQAAALTPRQQADANAAAAAADAALATAATAASAAALGAVGGGADAADATGVGALAGVAAGAGVATAKVVGGGGGDGWGAGPRQHYGVPDSHDNNWQLLEMLLCIPLALGWQTALTCRGLVALLLLEAVTCWPFWAWYWPSWHFAMHVRLHFFGNVAVAGGLVLLQCLGAGEYTIDSLMGRKTE</sequence>
<feature type="transmembrane region" description="Helical" evidence="6">
    <location>
        <begin position="71"/>
        <end position="89"/>
    </location>
</feature>
<keyword evidence="4 6" id="KW-1133">Transmembrane helix</keyword>
<protein>
    <submittedName>
        <fullName evidence="7">Uncharacterized protein</fullName>
    </submittedName>
</protein>
<keyword evidence="5 6" id="KW-0472">Membrane</keyword>
<dbReference type="EMBL" id="PGGS01000082">
    <property type="protein sequence ID" value="PNH09660.1"/>
    <property type="molecule type" value="Genomic_DNA"/>
</dbReference>
<dbReference type="Pfam" id="PF02077">
    <property type="entry name" value="SURF4"/>
    <property type="match status" value="1"/>
</dbReference>
<evidence type="ECO:0000313" key="7">
    <source>
        <dbReference type="EMBL" id="PNH09660.1"/>
    </source>
</evidence>
<keyword evidence="8" id="KW-1185">Reference proteome</keyword>
<evidence type="ECO:0000256" key="5">
    <source>
        <dbReference type="ARBA" id="ARBA00023136"/>
    </source>
</evidence>
<dbReference type="GO" id="GO:0016020">
    <property type="term" value="C:membrane"/>
    <property type="evidence" value="ECO:0007669"/>
    <property type="project" value="UniProtKB-SubCell"/>
</dbReference>
<evidence type="ECO:0000256" key="2">
    <source>
        <dbReference type="ARBA" id="ARBA00006945"/>
    </source>
</evidence>
<organism evidence="7 8">
    <name type="scientific">Tetrabaena socialis</name>
    <dbReference type="NCBI Taxonomy" id="47790"/>
    <lineage>
        <taxon>Eukaryota</taxon>
        <taxon>Viridiplantae</taxon>
        <taxon>Chlorophyta</taxon>
        <taxon>core chlorophytes</taxon>
        <taxon>Chlorophyceae</taxon>
        <taxon>CS clade</taxon>
        <taxon>Chlamydomonadales</taxon>
        <taxon>Tetrabaenaceae</taxon>
        <taxon>Tetrabaena</taxon>
    </lineage>
</organism>
<keyword evidence="3 6" id="KW-0812">Transmembrane</keyword>
<evidence type="ECO:0000256" key="4">
    <source>
        <dbReference type="ARBA" id="ARBA00022989"/>
    </source>
</evidence>
<comment type="similarity">
    <text evidence="2">Belongs to the SURF4 family.</text>
</comment>
<feature type="transmembrane region" description="Helical" evidence="6">
    <location>
        <begin position="24"/>
        <end position="42"/>
    </location>
</feature>
<evidence type="ECO:0000256" key="1">
    <source>
        <dbReference type="ARBA" id="ARBA00004141"/>
    </source>
</evidence>
<proteinExistence type="inferred from homology"/>
<feature type="transmembrane region" description="Helical" evidence="6">
    <location>
        <begin position="254"/>
        <end position="277"/>
    </location>
</feature>
<comment type="subcellular location">
    <subcellularLocation>
        <location evidence="1">Membrane</location>
        <topology evidence="1">Multi-pass membrane protein</topology>
    </subcellularLocation>
</comment>
<evidence type="ECO:0000313" key="8">
    <source>
        <dbReference type="Proteomes" id="UP000236333"/>
    </source>
</evidence>
<comment type="caution">
    <text evidence="7">The sequence shown here is derived from an EMBL/GenBank/DDBJ whole genome shotgun (WGS) entry which is preliminary data.</text>
</comment>